<name>C4WMV1_9HYPH</name>
<sequence>MVKILGQPALLNVDFLRRSLLMSQNSPELNANSGKIVPGTVWITGAGSGIGAAMARRFAREGWRVALTGRKADALAAIAGEIASNGGEARIFPADVLDREAIAATAGAIVEWAGRLDVLCNNAGLNIPRRSWADIDFDSWDDVIDINIKGAINVIAAALTPMRAQGGGLMIHTSSWAGRFSSPGGGVPYGASKHALNDLSASLNAQEGQNGIRSTVLCPGEVATPLLARRPGFDLSRMDEVIQPEDMAETALYVANMNPKVTIHEIVLAPTKK</sequence>
<dbReference type="InterPro" id="IPR036291">
    <property type="entry name" value="NAD(P)-bd_dom_sf"/>
</dbReference>
<evidence type="ECO:0000313" key="6">
    <source>
        <dbReference type="Proteomes" id="UP000004386"/>
    </source>
</evidence>
<evidence type="ECO:0000256" key="3">
    <source>
        <dbReference type="RuleBase" id="RU000363"/>
    </source>
</evidence>
<organism evidence="5 6">
    <name type="scientific">Brucella intermedia LMG 3301</name>
    <dbReference type="NCBI Taxonomy" id="641118"/>
    <lineage>
        <taxon>Bacteria</taxon>
        <taxon>Pseudomonadati</taxon>
        <taxon>Pseudomonadota</taxon>
        <taxon>Alphaproteobacteria</taxon>
        <taxon>Hyphomicrobiales</taxon>
        <taxon>Brucellaceae</taxon>
        <taxon>Brucella/Ochrobactrum group</taxon>
        <taxon>Brucella</taxon>
    </lineage>
</organism>
<dbReference type="InterPro" id="IPR002347">
    <property type="entry name" value="SDR_fam"/>
</dbReference>
<feature type="domain" description="Ketoreductase" evidence="4">
    <location>
        <begin position="39"/>
        <end position="228"/>
    </location>
</feature>
<keyword evidence="2" id="KW-0560">Oxidoreductase</keyword>
<dbReference type="GO" id="GO:0016491">
    <property type="term" value="F:oxidoreductase activity"/>
    <property type="evidence" value="ECO:0007669"/>
    <property type="project" value="UniProtKB-KW"/>
</dbReference>
<dbReference type="Gene3D" id="3.40.50.720">
    <property type="entry name" value="NAD(P)-binding Rossmann-like Domain"/>
    <property type="match status" value="1"/>
</dbReference>
<gene>
    <name evidence="5" type="ORF">OINT_2000405</name>
</gene>
<comment type="similarity">
    <text evidence="1 3">Belongs to the short-chain dehydrogenases/reductases (SDR) family.</text>
</comment>
<dbReference type="GO" id="GO:0016020">
    <property type="term" value="C:membrane"/>
    <property type="evidence" value="ECO:0007669"/>
    <property type="project" value="TreeGrafter"/>
</dbReference>
<dbReference type="Pfam" id="PF00106">
    <property type="entry name" value="adh_short"/>
    <property type="match status" value="1"/>
</dbReference>
<dbReference type="SUPFAM" id="SSF51735">
    <property type="entry name" value="NAD(P)-binding Rossmann-fold domains"/>
    <property type="match status" value="1"/>
</dbReference>
<proteinExistence type="inferred from homology"/>
<protein>
    <submittedName>
        <fullName evidence="5">Short-chain dehydrogenase/reductase SDR</fullName>
    </submittedName>
</protein>
<dbReference type="PANTHER" id="PTHR44196">
    <property type="entry name" value="DEHYDROGENASE/REDUCTASE SDR FAMILY MEMBER 7B"/>
    <property type="match status" value="1"/>
</dbReference>
<dbReference type="AlphaFoldDB" id="C4WMV1"/>
<dbReference type="PRINTS" id="PR00081">
    <property type="entry name" value="GDHRDH"/>
</dbReference>
<dbReference type="PANTHER" id="PTHR44196:SF1">
    <property type="entry name" value="DEHYDROGENASE_REDUCTASE SDR FAMILY MEMBER 7B"/>
    <property type="match status" value="1"/>
</dbReference>
<reference evidence="5 6" key="1">
    <citation type="submission" date="2009-05" db="EMBL/GenBank/DDBJ databases">
        <authorList>
            <person name="Setubal J.C."/>
            <person name="Boyle S."/>
            <person name="Crasta O.R."/>
            <person name="Gillespie J.J."/>
            <person name="Kenyon R.W."/>
            <person name="Lu J."/>
            <person name="Mane S."/>
            <person name="Nagrani S."/>
            <person name="Shallom J.M."/>
            <person name="Shallom S."/>
            <person name="Shukla M."/>
            <person name="Snyder E.E."/>
            <person name="Sobral B.W."/>
            <person name="Wattam A.R."/>
            <person name="Will R."/>
            <person name="Williams K."/>
            <person name="Yoo H."/>
            <person name="Munk C."/>
            <person name="Tapia R."/>
            <person name="Green L."/>
            <person name="Rogers Y."/>
            <person name="Detter J.C."/>
            <person name="Bruce D."/>
            <person name="Brettin T.S."/>
            <person name="Tsolis R."/>
        </authorList>
    </citation>
    <scope>NUCLEOTIDE SEQUENCE [LARGE SCALE GENOMIC DNA]</scope>
    <source>
        <strain evidence="5 6">LMG 3301</strain>
    </source>
</reference>
<evidence type="ECO:0000259" key="4">
    <source>
        <dbReference type="SMART" id="SM00822"/>
    </source>
</evidence>
<dbReference type="EMBL" id="ACQA01000002">
    <property type="protein sequence ID" value="EEQ93263.1"/>
    <property type="molecule type" value="Genomic_DNA"/>
</dbReference>
<evidence type="ECO:0000256" key="2">
    <source>
        <dbReference type="ARBA" id="ARBA00023002"/>
    </source>
</evidence>
<dbReference type="SMART" id="SM00822">
    <property type="entry name" value="PKS_KR"/>
    <property type="match status" value="1"/>
</dbReference>
<evidence type="ECO:0000313" key="5">
    <source>
        <dbReference type="EMBL" id="EEQ93263.1"/>
    </source>
</evidence>
<dbReference type="CDD" id="cd05233">
    <property type="entry name" value="SDR_c"/>
    <property type="match status" value="1"/>
</dbReference>
<dbReference type="InterPro" id="IPR057326">
    <property type="entry name" value="KR_dom"/>
</dbReference>
<dbReference type="HOGENOM" id="CLU_010194_2_10_5"/>
<dbReference type="PRINTS" id="PR00080">
    <property type="entry name" value="SDRFAMILY"/>
</dbReference>
<comment type="caution">
    <text evidence="5">The sequence shown here is derived from an EMBL/GenBank/DDBJ whole genome shotgun (WGS) entry which is preliminary data.</text>
</comment>
<accession>C4WMV1</accession>
<dbReference type="Proteomes" id="UP000004386">
    <property type="component" value="Unassembled WGS sequence"/>
</dbReference>
<evidence type="ECO:0000256" key="1">
    <source>
        <dbReference type="ARBA" id="ARBA00006484"/>
    </source>
</evidence>